<dbReference type="AlphaFoldDB" id="A0A1F6GEL7"/>
<name>A0A1F6GEL7_9PROT</name>
<dbReference type="InterPro" id="IPR033129">
    <property type="entry name" value="PEPCASE_His_AS"/>
</dbReference>
<evidence type="ECO:0000256" key="1">
    <source>
        <dbReference type="ARBA" id="ARBA00003670"/>
    </source>
</evidence>
<reference evidence="4 5" key="1">
    <citation type="journal article" date="2016" name="Nat. Commun.">
        <title>Thousands of microbial genomes shed light on interconnected biogeochemical processes in an aquifer system.</title>
        <authorList>
            <person name="Anantharaman K."/>
            <person name="Brown C.T."/>
            <person name="Hug L.A."/>
            <person name="Sharon I."/>
            <person name="Castelle C.J."/>
            <person name="Probst A.J."/>
            <person name="Thomas B.C."/>
            <person name="Singh A."/>
            <person name="Wilkins M.J."/>
            <person name="Karaoz U."/>
            <person name="Brodie E.L."/>
            <person name="Williams K.H."/>
            <person name="Hubbard S.S."/>
            <person name="Banfield J.F."/>
        </authorList>
    </citation>
    <scope>NUCLEOTIDE SEQUENCE [LARGE SCALE GENOMIC DNA]</scope>
</reference>
<organism evidence="4 5">
    <name type="scientific">Candidatus Lambdaproteobacteria bacterium RIFOXYD2_FULL_50_16</name>
    <dbReference type="NCBI Taxonomy" id="1817772"/>
    <lineage>
        <taxon>Bacteria</taxon>
        <taxon>Pseudomonadati</taxon>
        <taxon>Pseudomonadota</taxon>
        <taxon>Candidatus Lambdaproteobacteria</taxon>
    </lineage>
</organism>
<dbReference type="Proteomes" id="UP000178449">
    <property type="component" value="Unassembled WGS sequence"/>
</dbReference>
<dbReference type="Gene3D" id="1.20.1440.90">
    <property type="entry name" value="Phosphoenolpyruvate/pyruvate domain"/>
    <property type="match status" value="1"/>
</dbReference>
<dbReference type="PANTHER" id="PTHR30523:SF32">
    <property type="entry name" value="PHOSPHOENOLPYRUVATE CARBOXYLASE"/>
    <property type="match status" value="1"/>
</dbReference>
<accession>A0A1F6GEL7</accession>
<dbReference type="EMBL" id="MFNE01000011">
    <property type="protein sequence ID" value="OGG96544.1"/>
    <property type="molecule type" value="Genomic_DNA"/>
</dbReference>
<comment type="function">
    <text evidence="1">Forms oxaloacetate, a four-carbon dicarboxylic acid source for the tricarboxylic acid cycle.</text>
</comment>
<feature type="active site" evidence="3">
    <location>
        <position position="571"/>
    </location>
</feature>
<dbReference type="GO" id="GO:0015977">
    <property type="term" value="P:carbon fixation"/>
    <property type="evidence" value="ECO:0007669"/>
    <property type="project" value="InterPro"/>
</dbReference>
<dbReference type="GO" id="GO:0005829">
    <property type="term" value="C:cytosol"/>
    <property type="evidence" value="ECO:0007669"/>
    <property type="project" value="TreeGrafter"/>
</dbReference>
<dbReference type="STRING" id="1817772.A2527_01250"/>
<dbReference type="SUPFAM" id="SSF51621">
    <property type="entry name" value="Phosphoenolpyruvate/pyruvate domain"/>
    <property type="match status" value="1"/>
</dbReference>
<dbReference type="InterPro" id="IPR021135">
    <property type="entry name" value="PEP_COase"/>
</dbReference>
<protein>
    <recommendedName>
        <fullName evidence="2">Phosphoenolpyruvate carboxylase</fullName>
    </recommendedName>
</protein>
<evidence type="ECO:0000313" key="4">
    <source>
        <dbReference type="EMBL" id="OGG96544.1"/>
    </source>
</evidence>
<dbReference type="Pfam" id="PF00311">
    <property type="entry name" value="PEPcase"/>
    <property type="match status" value="1"/>
</dbReference>
<dbReference type="GO" id="GO:0006099">
    <property type="term" value="P:tricarboxylic acid cycle"/>
    <property type="evidence" value="ECO:0007669"/>
    <property type="project" value="InterPro"/>
</dbReference>
<dbReference type="PRINTS" id="PR00150">
    <property type="entry name" value="PEPCARBXLASE"/>
</dbReference>
<dbReference type="PROSITE" id="PS00393">
    <property type="entry name" value="PEPCASE_2"/>
    <property type="match status" value="1"/>
</dbReference>
<evidence type="ECO:0000256" key="2">
    <source>
        <dbReference type="ARBA" id="ARBA00022419"/>
    </source>
</evidence>
<dbReference type="PANTHER" id="PTHR30523">
    <property type="entry name" value="PHOSPHOENOLPYRUVATE CARBOXYLASE"/>
    <property type="match status" value="1"/>
</dbReference>
<evidence type="ECO:0000313" key="5">
    <source>
        <dbReference type="Proteomes" id="UP000178449"/>
    </source>
</evidence>
<dbReference type="InterPro" id="IPR015813">
    <property type="entry name" value="Pyrv/PenolPyrv_kinase-like_dom"/>
</dbReference>
<gene>
    <name evidence="4" type="ORF">A2527_01250</name>
</gene>
<sequence>MIEQKEALIKEVETLVSFFKEVLVSIGEKPLADLLPWHLDQLPDKEVSPFELAQFYSVTFQLFTIAEEHYYSKLRRLRENDGERIPGLWGDVFYRLKEKGLSLKEISEQWREIHVEPVLTAHPTEAKRITILEFHRDLFRDLKEMGNPLGGADQMALSQDIRSVLERIWRTGELYANKPTLEKEFANILFYLTRIFPDVLKMLDQRMIWAWEEAGGGDLWIDDLSQYPRLSFGNWVGGDRDGHPLVTAEFSQKTLIEMRRLAISLIWNQLHQLGGKLGLNQNLQPFPSEMTLRMEALASSIGELAELPLKRNLGEPWRQYINLMQAKLPIMEKEGALLLFDHPGAYPSSVDLLDDLQTLYNGLCAIGARGIARAEVRHPYRLIKTFGFHLAALDIRQNSDFHDKALSQILAKAGVKDGEFFCEWPEERRLIFLNQELLSLRPFLLPGETAGPEADKLRQSFQVVADYAKKYGVNAFGAFIVSMTRSLSDLLCVYLFAREAGLLERTPKGLGCPLTVVPLLETIEDLARGGHILSEFLDHPVTQASLDLIQGEKHRLHRVQQVMVGYSDSNKDGGILASQWNLYKAQREMAQIGEKRGVMIRFFHGRGGSIGRGAGPTKSFLEALPPSSLKGSFRMTEQGESINQKYGYRTTALYNLELLLAGVSFQGIANAYNKTQGGLHEEVMEKMAKDSCKAYEDLVRDPDFFTFFRQATPIDLLEHSRIGSRPARRTGKASIEDLRAIPWVFAWNQSRVLLPSWYGAGSAFVALKEQRPDLWQQLKTSVQQRGSDYLLQNIRRALTLADPEVMALYAGLVTDPMVRQTQSNRILSEYQRTKEGLDELYQGVHSRSLERFNWSMELRGHGLRRLHLQQIELLKLWREQPENEGLLEDLLITVNAIASGLKNTG</sequence>
<proteinExistence type="predicted"/>
<comment type="caution">
    <text evidence="4">The sequence shown here is derived from an EMBL/GenBank/DDBJ whole genome shotgun (WGS) entry which is preliminary data.</text>
</comment>
<evidence type="ECO:0000256" key="3">
    <source>
        <dbReference type="PROSITE-ProRule" id="PRU10112"/>
    </source>
</evidence>
<dbReference type="GO" id="GO:0008964">
    <property type="term" value="F:phosphoenolpyruvate carboxylase activity"/>
    <property type="evidence" value="ECO:0007669"/>
    <property type="project" value="InterPro"/>
</dbReference>